<reference evidence="10 11" key="1">
    <citation type="journal article" date="2024" name="BMC Genomics">
        <title>Genome assembly of redclaw crayfish (Cherax quadricarinatus) provides insights into its immune adaptation and hypoxia tolerance.</title>
        <authorList>
            <person name="Liu Z."/>
            <person name="Zheng J."/>
            <person name="Li H."/>
            <person name="Fang K."/>
            <person name="Wang S."/>
            <person name="He J."/>
            <person name="Zhou D."/>
            <person name="Weng S."/>
            <person name="Chi M."/>
            <person name="Gu Z."/>
            <person name="He J."/>
            <person name="Li F."/>
            <person name="Wang M."/>
        </authorList>
    </citation>
    <scope>NUCLEOTIDE SEQUENCE [LARGE SCALE GENOMIC DNA]</scope>
    <source>
        <strain evidence="10">ZL_2023a</strain>
    </source>
</reference>
<proteinExistence type="inferred from homology"/>
<dbReference type="AlphaFoldDB" id="A0AAW0Y1M8"/>
<dbReference type="PANTHER" id="PTHR23061">
    <property type="entry name" value="DNA POLYMERASE 2 ALPHA 70 KDA SUBUNIT"/>
    <property type="match status" value="1"/>
</dbReference>
<dbReference type="Gene3D" id="3.60.21.60">
    <property type="match status" value="2"/>
</dbReference>
<dbReference type="Pfam" id="PF04042">
    <property type="entry name" value="DNA_pol_E_B"/>
    <property type="match status" value="1"/>
</dbReference>
<name>A0AAW0Y1M8_CHEQU</name>
<evidence type="ECO:0000313" key="11">
    <source>
        <dbReference type="Proteomes" id="UP001445076"/>
    </source>
</evidence>
<sequence length="559" mass="61524">MSTTQQIAEDFETFGVCLDDNKLLHRCKYLCTQYSIDGESLAACWISFASSNGYDSLTLDYLEHFERDQLAKEKKTNTKNMKNLRMYDTSTLDLLPDNNLDDEEDLLATYGSTRTPQTKKRQLTPDSGVTKRHVGSARSISAQFSPATLSPSVATPSRKYSSRTNAGCIVATYGDPSKASWKANPDFTPKVKLLAMGGDKPLTKTYKYMFEKVRDAAEALDDSIDALAEQIKDSLGIEEFSHLKVASNENILVVGRICCDSVGRLNAASVLLEGSQETSFGNTVPVDLSQLSEYSLFPGQIVGIRGLNTTGDKIIAKELVPGKLLPPCTVPITITNDTGPIQVVVASGPFTTTENLLYEPLTDLLTDLHKDPPHLLILFGPFLDAAHPLIVNNELGETHDAVFNRCIRIITSTLENSVTQVILVPSNRDVCTPMVYPTPPYEVGGNITCVSDPALLDIEGVVVALTATDTLFHLGKEEISFPPQGPDRLGRLTRHLLKQQNLYPLYPGPEGICIDQEQAEIYARLPYNPHLLILPSDLRYFIRDLENCVVLNPERLAKG</sequence>
<organism evidence="10 11">
    <name type="scientific">Cherax quadricarinatus</name>
    <name type="common">Australian red claw crayfish</name>
    <dbReference type="NCBI Taxonomy" id="27406"/>
    <lineage>
        <taxon>Eukaryota</taxon>
        <taxon>Metazoa</taxon>
        <taxon>Ecdysozoa</taxon>
        <taxon>Arthropoda</taxon>
        <taxon>Crustacea</taxon>
        <taxon>Multicrustacea</taxon>
        <taxon>Malacostraca</taxon>
        <taxon>Eumalacostraca</taxon>
        <taxon>Eucarida</taxon>
        <taxon>Decapoda</taxon>
        <taxon>Pleocyemata</taxon>
        <taxon>Astacidea</taxon>
        <taxon>Parastacoidea</taxon>
        <taxon>Parastacidae</taxon>
        <taxon>Cherax</taxon>
    </lineage>
</organism>
<dbReference type="Pfam" id="PF08418">
    <property type="entry name" value="Pol_alpha_B_N"/>
    <property type="match status" value="1"/>
</dbReference>
<protein>
    <recommendedName>
        <fullName evidence="3">DNA polymerase alpha subunit B</fullName>
    </recommendedName>
</protein>
<evidence type="ECO:0000256" key="2">
    <source>
        <dbReference type="ARBA" id="ARBA00007299"/>
    </source>
</evidence>
<dbReference type="PANTHER" id="PTHR23061:SF12">
    <property type="entry name" value="DNA POLYMERASE ALPHA SUBUNIT B"/>
    <property type="match status" value="1"/>
</dbReference>
<dbReference type="InterPro" id="IPR016722">
    <property type="entry name" value="DNA_pol_alpha_bsu"/>
</dbReference>
<feature type="domain" description="DNA polymerase alpha subunit B OB" evidence="9">
    <location>
        <begin position="218"/>
        <end position="321"/>
    </location>
</feature>
<dbReference type="GO" id="GO:0003677">
    <property type="term" value="F:DNA binding"/>
    <property type="evidence" value="ECO:0007669"/>
    <property type="project" value="InterPro"/>
</dbReference>
<feature type="domain" description="DNA polymerase alpha subunit B N-terminal" evidence="8">
    <location>
        <begin position="5"/>
        <end position="72"/>
    </location>
</feature>
<comment type="subcellular location">
    <subcellularLocation>
        <location evidence="1">Nucleus</location>
    </subcellularLocation>
</comment>
<keyword evidence="5" id="KW-0539">Nucleus</keyword>
<gene>
    <name evidence="10" type="ORF">OTU49_017209</name>
</gene>
<keyword evidence="4" id="KW-0235">DNA replication</keyword>
<dbReference type="InterPro" id="IPR013627">
    <property type="entry name" value="Pol_alpha_B_N"/>
</dbReference>
<comment type="caution">
    <text evidence="10">The sequence shown here is derived from an EMBL/GenBank/DDBJ whole genome shotgun (WGS) entry which is preliminary data.</text>
</comment>
<dbReference type="InterPro" id="IPR043034">
    <property type="entry name" value="DNA_pol_alpha_B_N_sf"/>
</dbReference>
<dbReference type="Gene3D" id="1.10.8.530">
    <property type="entry name" value="DNA polymerase alpha-primase, subunit B, N-terminal domain"/>
    <property type="match status" value="1"/>
</dbReference>
<feature type="domain" description="DNA polymerase alpha/delta/epsilon subunit B" evidence="7">
    <location>
        <begin position="343"/>
        <end position="542"/>
    </location>
</feature>
<evidence type="ECO:0000256" key="3">
    <source>
        <dbReference type="ARBA" id="ARBA00018596"/>
    </source>
</evidence>
<dbReference type="Proteomes" id="UP001445076">
    <property type="component" value="Unassembled WGS sequence"/>
</dbReference>
<evidence type="ECO:0000259" key="8">
    <source>
        <dbReference type="Pfam" id="PF08418"/>
    </source>
</evidence>
<comment type="similarity">
    <text evidence="2">Belongs to the DNA polymerase alpha subunit B family.</text>
</comment>
<evidence type="ECO:0000313" key="10">
    <source>
        <dbReference type="EMBL" id="KAK8745981.1"/>
    </source>
</evidence>
<evidence type="ECO:0000259" key="7">
    <source>
        <dbReference type="Pfam" id="PF04042"/>
    </source>
</evidence>
<feature type="non-terminal residue" evidence="10">
    <location>
        <position position="559"/>
    </location>
</feature>
<dbReference type="PIRSF" id="PIRSF018300">
    <property type="entry name" value="DNA_pol_alph_2"/>
    <property type="match status" value="1"/>
</dbReference>
<evidence type="ECO:0000256" key="1">
    <source>
        <dbReference type="ARBA" id="ARBA00004123"/>
    </source>
</evidence>
<accession>A0AAW0Y1M8</accession>
<evidence type="ECO:0000259" key="9">
    <source>
        <dbReference type="Pfam" id="PF22062"/>
    </source>
</evidence>
<dbReference type="GO" id="GO:0006270">
    <property type="term" value="P:DNA replication initiation"/>
    <property type="evidence" value="ECO:0007669"/>
    <property type="project" value="TreeGrafter"/>
</dbReference>
<evidence type="ECO:0000256" key="4">
    <source>
        <dbReference type="ARBA" id="ARBA00022705"/>
    </source>
</evidence>
<evidence type="ECO:0000256" key="6">
    <source>
        <dbReference type="SAM" id="MobiDB-lite"/>
    </source>
</evidence>
<feature type="region of interest" description="Disordered" evidence="6">
    <location>
        <begin position="112"/>
        <end position="131"/>
    </location>
</feature>
<dbReference type="InterPro" id="IPR054300">
    <property type="entry name" value="OB_DPOA2"/>
</dbReference>
<evidence type="ECO:0000256" key="5">
    <source>
        <dbReference type="ARBA" id="ARBA00023242"/>
    </source>
</evidence>
<dbReference type="GO" id="GO:0005658">
    <property type="term" value="C:alpha DNA polymerase:primase complex"/>
    <property type="evidence" value="ECO:0007669"/>
    <property type="project" value="TreeGrafter"/>
</dbReference>
<dbReference type="InterPro" id="IPR007185">
    <property type="entry name" value="DNA_pol_a/d/e_bsu"/>
</dbReference>
<dbReference type="EMBL" id="JARKIK010000018">
    <property type="protein sequence ID" value="KAK8745981.1"/>
    <property type="molecule type" value="Genomic_DNA"/>
</dbReference>
<dbReference type="Pfam" id="PF22062">
    <property type="entry name" value="OB_DPOA2"/>
    <property type="match status" value="1"/>
</dbReference>
<keyword evidence="11" id="KW-1185">Reference proteome</keyword>